<reference evidence="2" key="2">
    <citation type="submission" date="2021-09" db="EMBL/GenBank/DDBJ databases">
        <authorList>
            <person name="Jia N."/>
            <person name="Wang J."/>
            <person name="Shi W."/>
            <person name="Du L."/>
            <person name="Sun Y."/>
            <person name="Zhan W."/>
            <person name="Jiang J."/>
            <person name="Wang Q."/>
            <person name="Zhang B."/>
            <person name="Ji P."/>
            <person name="Sakyi L.B."/>
            <person name="Cui X."/>
            <person name="Yuan T."/>
            <person name="Jiang B."/>
            <person name="Yang W."/>
            <person name="Lam T.T.-Y."/>
            <person name="Chang Q."/>
            <person name="Ding S."/>
            <person name="Wang X."/>
            <person name="Zhu J."/>
            <person name="Ruan X."/>
            <person name="Zhao L."/>
            <person name="Wei J."/>
            <person name="Que T."/>
            <person name="Du C."/>
            <person name="Cheng J."/>
            <person name="Dai P."/>
            <person name="Han X."/>
            <person name="Huang E."/>
            <person name="Gao Y."/>
            <person name="Liu J."/>
            <person name="Shao H."/>
            <person name="Ye R."/>
            <person name="Li L."/>
            <person name="Wei W."/>
            <person name="Wang X."/>
            <person name="Wang C."/>
            <person name="Huo Q."/>
            <person name="Li W."/>
            <person name="Guo W."/>
            <person name="Chen H."/>
            <person name="Chen S."/>
            <person name="Zhou L."/>
            <person name="Zhou L."/>
            <person name="Ni X."/>
            <person name="Tian J."/>
            <person name="Zhou Y."/>
            <person name="Sheng Y."/>
            <person name="Liu T."/>
            <person name="Pan Y."/>
            <person name="Xia L."/>
            <person name="Li J."/>
            <person name="Zhao F."/>
            <person name="Cao W."/>
        </authorList>
    </citation>
    <scope>NUCLEOTIDE SEQUENCE</scope>
    <source>
        <strain evidence="2">Rmic-2018</strain>
        <tissue evidence="2">Larvae</tissue>
    </source>
</reference>
<proteinExistence type="predicted"/>
<feature type="domain" description="Transposable element P transposase-like RNase H" evidence="1">
    <location>
        <begin position="34"/>
        <end position="146"/>
    </location>
</feature>
<evidence type="ECO:0000313" key="3">
    <source>
        <dbReference type="Proteomes" id="UP000821866"/>
    </source>
</evidence>
<keyword evidence="3" id="KW-1185">Reference proteome</keyword>
<dbReference type="EMBL" id="JABSTU010000006">
    <property type="protein sequence ID" value="KAH8029087.1"/>
    <property type="molecule type" value="Genomic_DNA"/>
</dbReference>
<evidence type="ECO:0000313" key="2">
    <source>
        <dbReference type="EMBL" id="KAH8029087.1"/>
    </source>
</evidence>
<sequence>MAFLPQNTTVACVTDPEPACLVPLHAVSSNDHPSGVLMVDEMSVRRSLHVKESYMTLLGKVDLAEHTKPTDQVKDGDHVLVFLFRPFLGGWSQTVGALCTSGAAPGSAIAKLLLQCIVLLSNAGVVVDAVTCDNSTSNRSALNSLGVSGDIARVSTSFEHPCDSSEVIQVTIDPPHIFKCIRNNLLKAGKFLLPGDKEVQHFHFEALLDYGEHQAGLRAAPKLTKAHIRPNAFQKLSVKLAVQASLL</sequence>
<organism evidence="2 3">
    <name type="scientific">Rhipicephalus microplus</name>
    <name type="common">Cattle tick</name>
    <name type="synonym">Boophilus microplus</name>
    <dbReference type="NCBI Taxonomy" id="6941"/>
    <lineage>
        <taxon>Eukaryota</taxon>
        <taxon>Metazoa</taxon>
        <taxon>Ecdysozoa</taxon>
        <taxon>Arthropoda</taxon>
        <taxon>Chelicerata</taxon>
        <taxon>Arachnida</taxon>
        <taxon>Acari</taxon>
        <taxon>Parasitiformes</taxon>
        <taxon>Ixodida</taxon>
        <taxon>Ixodoidea</taxon>
        <taxon>Ixodidae</taxon>
        <taxon>Rhipicephalinae</taxon>
        <taxon>Rhipicephalus</taxon>
        <taxon>Boophilus</taxon>
    </lineage>
</organism>
<reference evidence="2" key="1">
    <citation type="journal article" date="2020" name="Cell">
        <title>Large-Scale Comparative Analyses of Tick Genomes Elucidate Their Genetic Diversity and Vector Capacities.</title>
        <authorList>
            <consortium name="Tick Genome and Microbiome Consortium (TIGMIC)"/>
            <person name="Jia N."/>
            <person name="Wang J."/>
            <person name="Shi W."/>
            <person name="Du L."/>
            <person name="Sun Y."/>
            <person name="Zhan W."/>
            <person name="Jiang J.F."/>
            <person name="Wang Q."/>
            <person name="Zhang B."/>
            <person name="Ji P."/>
            <person name="Bell-Sakyi L."/>
            <person name="Cui X.M."/>
            <person name="Yuan T.T."/>
            <person name="Jiang B.G."/>
            <person name="Yang W.F."/>
            <person name="Lam T.T."/>
            <person name="Chang Q.C."/>
            <person name="Ding S.J."/>
            <person name="Wang X.J."/>
            <person name="Zhu J.G."/>
            <person name="Ruan X.D."/>
            <person name="Zhao L."/>
            <person name="Wei J.T."/>
            <person name="Ye R.Z."/>
            <person name="Que T.C."/>
            <person name="Du C.H."/>
            <person name="Zhou Y.H."/>
            <person name="Cheng J.X."/>
            <person name="Dai P.F."/>
            <person name="Guo W.B."/>
            <person name="Han X.H."/>
            <person name="Huang E.J."/>
            <person name="Li L.F."/>
            <person name="Wei W."/>
            <person name="Gao Y.C."/>
            <person name="Liu J.Z."/>
            <person name="Shao H.Z."/>
            <person name="Wang X."/>
            <person name="Wang C.C."/>
            <person name="Yang T.C."/>
            <person name="Huo Q.B."/>
            <person name="Li W."/>
            <person name="Chen H.Y."/>
            <person name="Chen S.E."/>
            <person name="Zhou L.G."/>
            <person name="Ni X.B."/>
            <person name="Tian J.H."/>
            <person name="Sheng Y."/>
            <person name="Liu T."/>
            <person name="Pan Y.S."/>
            <person name="Xia L.Y."/>
            <person name="Li J."/>
            <person name="Zhao F."/>
            <person name="Cao W.C."/>
        </authorList>
    </citation>
    <scope>NUCLEOTIDE SEQUENCE</scope>
    <source>
        <strain evidence="2">Rmic-2018</strain>
    </source>
</reference>
<evidence type="ECO:0000259" key="1">
    <source>
        <dbReference type="Pfam" id="PF21787"/>
    </source>
</evidence>
<dbReference type="Pfam" id="PF21787">
    <property type="entry name" value="TNP-like_RNaseH_N"/>
    <property type="match status" value="1"/>
</dbReference>
<dbReference type="InterPro" id="IPR048365">
    <property type="entry name" value="TNP-like_RNaseH_N"/>
</dbReference>
<accession>A0A9J6E3R5</accession>
<dbReference type="Proteomes" id="UP000821866">
    <property type="component" value="Chromosome 4"/>
</dbReference>
<name>A0A9J6E3R5_RHIMP</name>
<comment type="caution">
    <text evidence="2">The sequence shown here is derived from an EMBL/GenBank/DDBJ whole genome shotgun (WGS) entry which is preliminary data.</text>
</comment>
<gene>
    <name evidence="2" type="ORF">HPB51_022651</name>
</gene>
<dbReference type="AlphaFoldDB" id="A0A9J6E3R5"/>
<protein>
    <recommendedName>
        <fullName evidence="1">Transposable element P transposase-like RNase H domain-containing protein</fullName>
    </recommendedName>
</protein>